<organism evidence="2 3">
    <name type="scientific">Psychrobacter pasteurii</name>
    <dbReference type="NCBI Taxonomy" id="1945520"/>
    <lineage>
        <taxon>Bacteria</taxon>
        <taxon>Pseudomonadati</taxon>
        <taxon>Pseudomonadota</taxon>
        <taxon>Gammaproteobacteria</taxon>
        <taxon>Moraxellales</taxon>
        <taxon>Moraxellaceae</taxon>
        <taxon>Psychrobacter</taxon>
    </lineage>
</organism>
<evidence type="ECO:0000313" key="2">
    <source>
        <dbReference type="EMBL" id="SJM36969.1"/>
    </source>
</evidence>
<evidence type="ECO:0000256" key="1">
    <source>
        <dbReference type="SAM" id="Phobius"/>
    </source>
</evidence>
<keyword evidence="1" id="KW-0812">Transmembrane</keyword>
<dbReference type="AlphaFoldDB" id="A0A1R4EEZ1"/>
<dbReference type="RefSeq" id="WP_077448396.1">
    <property type="nucleotide sequence ID" value="NZ_FUGD01000068.1"/>
</dbReference>
<dbReference type="EMBL" id="FUGD01000068">
    <property type="protein sequence ID" value="SJM36969.1"/>
    <property type="molecule type" value="Genomic_DNA"/>
</dbReference>
<dbReference type="Proteomes" id="UP000188169">
    <property type="component" value="Unassembled WGS sequence"/>
</dbReference>
<keyword evidence="1" id="KW-0472">Membrane</keyword>
<accession>A0A1R4EEZ1</accession>
<name>A0A1R4EEZ1_9GAMM</name>
<sequence>MQKLVGIIFSVIGLGILSAFFNWGSNIPVMQWPVEAYYGLVFTIGWLSPFPDVLVYILATLIVILVAVACYKLGMWVYRQLVR</sequence>
<proteinExistence type="predicted"/>
<keyword evidence="1" id="KW-1133">Transmembrane helix</keyword>
<feature type="transmembrane region" description="Helical" evidence="1">
    <location>
        <begin position="53"/>
        <end position="74"/>
    </location>
</feature>
<dbReference type="OrthoDB" id="6659017at2"/>
<reference evidence="3" key="1">
    <citation type="submission" date="2017-02" db="EMBL/GenBank/DDBJ databases">
        <authorList>
            <person name="Mornico D."/>
        </authorList>
    </citation>
    <scope>NUCLEOTIDE SEQUENCE [LARGE SCALE GENOMIC DNA]</scope>
</reference>
<keyword evidence="3" id="KW-1185">Reference proteome</keyword>
<protein>
    <submittedName>
        <fullName evidence="2">Uncharacterized protein</fullName>
    </submittedName>
</protein>
<gene>
    <name evidence="2" type="ORF">A1019T_00938</name>
</gene>
<evidence type="ECO:0000313" key="3">
    <source>
        <dbReference type="Proteomes" id="UP000188169"/>
    </source>
</evidence>